<dbReference type="SUPFAM" id="SSF49562">
    <property type="entry name" value="C2 domain (Calcium/lipid-binding domain, CaLB)"/>
    <property type="match status" value="1"/>
</dbReference>
<sequence length="530" mass="59600">MPRLGLIRRHGRSELGKSLDSKEVSSTEVSRPVVPTEYCLEIVQGQIYDWSHGDGEYVKPNAYVEISVNAELVCTTSTQPQTITPVWNKTIAFKSNEPTNVITVKMYHSTGKGESFWSKSITIRALKDLTSLSDDIWLKLFDSSGVKRATVLIRLGENEIGHDDFGPVQLEHIALEAPPKSIDLGSGMNSGSPSDPSTWQWYYMRIVKVQIPDHLTDQNRGAREDAEPGVYIKVLVGERTIITSTMQSQTTTHIWDEPAIGFYSSDNDSESVVKIGMYHFASSSTSPSGHGDDKLLYSRSIAIQDLEKLATASKDISLDLLDRGIKRVIVAVQFGKLEPGLAFAQARISTEPVASDSMPSDIGRLRKIKHVGIDRDERLVGHLGNRLAPLPLKLVVLDREQLHENVRVMRKPIPASKVKTATGRDELLVSQEQDLEARSEGPNNVQPSDHVHREYKVQITFKNMGEDNIRYSYSEKNEYIEDNLEPHFISHPKTLLLHTVYNFEFTRGRITKRVARSFTREIDVDLAEYF</sequence>
<dbReference type="InterPro" id="IPR035892">
    <property type="entry name" value="C2_domain_sf"/>
</dbReference>
<evidence type="ECO:0000313" key="3">
    <source>
        <dbReference type="Proteomes" id="UP000054270"/>
    </source>
</evidence>
<dbReference type="AlphaFoldDB" id="A0A0D2NWE7"/>
<organism evidence="2 3">
    <name type="scientific">Hypholoma sublateritium (strain FD-334 SS-4)</name>
    <dbReference type="NCBI Taxonomy" id="945553"/>
    <lineage>
        <taxon>Eukaryota</taxon>
        <taxon>Fungi</taxon>
        <taxon>Dikarya</taxon>
        <taxon>Basidiomycota</taxon>
        <taxon>Agaricomycotina</taxon>
        <taxon>Agaricomycetes</taxon>
        <taxon>Agaricomycetidae</taxon>
        <taxon>Agaricales</taxon>
        <taxon>Agaricineae</taxon>
        <taxon>Strophariaceae</taxon>
        <taxon>Hypholoma</taxon>
    </lineage>
</organism>
<dbReference type="Proteomes" id="UP000054270">
    <property type="component" value="Unassembled WGS sequence"/>
</dbReference>
<dbReference type="Gene3D" id="2.60.40.150">
    <property type="entry name" value="C2 domain"/>
    <property type="match status" value="1"/>
</dbReference>
<gene>
    <name evidence="2" type="ORF">HYPSUDRAFT_68142</name>
</gene>
<evidence type="ECO:0000259" key="1">
    <source>
        <dbReference type="PROSITE" id="PS50004"/>
    </source>
</evidence>
<dbReference type="InterPro" id="IPR000008">
    <property type="entry name" value="C2_dom"/>
</dbReference>
<name>A0A0D2NWE7_HYPSF</name>
<dbReference type="OrthoDB" id="419768at2759"/>
<feature type="domain" description="C2" evidence="1">
    <location>
        <begin position="20"/>
        <end position="140"/>
    </location>
</feature>
<proteinExistence type="predicted"/>
<keyword evidence="3" id="KW-1185">Reference proteome</keyword>
<accession>A0A0D2NWE7</accession>
<reference evidence="3" key="1">
    <citation type="submission" date="2014-04" db="EMBL/GenBank/DDBJ databases">
        <title>Evolutionary Origins and Diversification of the Mycorrhizal Mutualists.</title>
        <authorList>
            <consortium name="DOE Joint Genome Institute"/>
            <consortium name="Mycorrhizal Genomics Consortium"/>
            <person name="Kohler A."/>
            <person name="Kuo A."/>
            <person name="Nagy L.G."/>
            <person name="Floudas D."/>
            <person name="Copeland A."/>
            <person name="Barry K.W."/>
            <person name="Cichocki N."/>
            <person name="Veneault-Fourrey C."/>
            <person name="LaButti K."/>
            <person name="Lindquist E.A."/>
            <person name="Lipzen A."/>
            <person name="Lundell T."/>
            <person name="Morin E."/>
            <person name="Murat C."/>
            <person name="Riley R."/>
            <person name="Ohm R."/>
            <person name="Sun H."/>
            <person name="Tunlid A."/>
            <person name="Henrissat B."/>
            <person name="Grigoriev I.V."/>
            <person name="Hibbett D.S."/>
            <person name="Martin F."/>
        </authorList>
    </citation>
    <scope>NUCLEOTIDE SEQUENCE [LARGE SCALE GENOMIC DNA]</scope>
    <source>
        <strain evidence="3">FD-334 SS-4</strain>
    </source>
</reference>
<dbReference type="PROSITE" id="PS50004">
    <property type="entry name" value="C2"/>
    <property type="match status" value="1"/>
</dbReference>
<evidence type="ECO:0000313" key="2">
    <source>
        <dbReference type="EMBL" id="KJA20816.1"/>
    </source>
</evidence>
<protein>
    <recommendedName>
        <fullName evidence="1">C2 domain-containing protein</fullName>
    </recommendedName>
</protein>
<dbReference type="EMBL" id="KN817563">
    <property type="protein sequence ID" value="KJA20816.1"/>
    <property type="molecule type" value="Genomic_DNA"/>
</dbReference>
<dbReference type="CDD" id="cd00030">
    <property type="entry name" value="C2"/>
    <property type="match status" value="1"/>
</dbReference>
<dbReference type="Pfam" id="PF00168">
    <property type="entry name" value="C2"/>
    <property type="match status" value="1"/>
</dbReference>